<dbReference type="Gene3D" id="2.60.40.10">
    <property type="entry name" value="Immunoglobulins"/>
    <property type="match status" value="1"/>
</dbReference>
<dbReference type="AlphaFoldDB" id="A0ABD3X3K7"/>
<proteinExistence type="predicted"/>
<organism evidence="3 4">
    <name type="scientific">Sinanodonta woodiana</name>
    <name type="common">Chinese pond mussel</name>
    <name type="synonym">Anodonta woodiana</name>
    <dbReference type="NCBI Taxonomy" id="1069815"/>
    <lineage>
        <taxon>Eukaryota</taxon>
        <taxon>Metazoa</taxon>
        <taxon>Spiralia</taxon>
        <taxon>Lophotrochozoa</taxon>
        <taxon>Mollusca</taxon>
        <taxon>Bivalvia</taxon>
        <taxon>Autobranchia</taxon>
        <taxon>Heteroconchia</taxon>
        <taxon>Palaeoheterodonta</taxon>
        <taxon>Unionida</taxon>
        <taxon>Unionoidea</taxon>
        <taxon>Unionidae</taxon>
        <taxon>Unioninae</taxon>
        <taxon>Sinanodonta</taxon>
    </lineage>
</organism>
<evidence type="ECO:0000313" key="4">
    <source>
        <dbReference type="Proteomes" id="UP001634394"/>
    </source>
</evidence>
<evidence type="ECO:0000313" key="3">
    <source>
        <dbReference type="EMBL" id="KAL3879445.1"/>
    </source>
</evidence>
<keyword evidence="1" id="KW-0812">Transmembrane</keyword>
<sequence length="493" mass="55791">MVLHHLWISILFVLTAVRTTGSTFSGTEKDIMHAIAGNPFMIRTWCMIDSTLFITIKKDNNIILDLAMGVGIATNSTVQNRQMMLVFNNTIQKLYLWFKNVSKEDGGIYEMNESFYRTDTIPDETEADTYDRKGGTWFLEIYVLGPGEIKKGYVGGNISMEFEKSIKKQSILHNYDDHCALLVGTSCVVLTDSYFYGRLRCATDDSGRMYKITIVNVSQRDAGIYKVASGKNETGRYFFSIEDSPTCAVVGDNMTIGWFYNQQGIQQTLRLIHPNQGVMMLLRQTNYPQIKGNFQHRLLYNGDTLQSFVSFTLLNVSQSDAGLYTIETLHGNIIPGSKELNVEVPVPVYVFPITIGIFLVINVMMCYIIWIRLKRARSIEPDRHEVFAKCDADLYITPIASERPLLIPSNEDVSMHHTNASQNAQVNKSTEIVPMVSSPCMGEYDMIPISSNDDFKYTLHNIDNNADSQETSITQFRVASDYLTVEFVMDSDV</sequence>
<keyword evidence="2" id="KW-0732">Signal</keyword>
<gene>
    <name evidence="3" type="ORF">ACJMK2_031743</name>
</gene>
<dbReference type="SUPFAM" id="SSF48726">
    <property type="entry name" value="Immunoglobulin"/>
    <property type="match status" value="1"/>
</dbReference>
<keyword evidence="4" id="KW-1185">Reference proteome</keyword>
<name>A0ABD3X3K7_SINWO</name>
<reference evidence="3 4" key="1">
    <citation type="submission" date="2024-11" db="EMBL/GenBank/DDBJ databases">
        <title>Chromosome-level genome assembly of the freshwater bivalve Anodonta woodiana.</title>
        <authorList>
            <person name="Chen X."/>
        </authorList>
    </citation>
    <scope>NUCLEOTIDE SEQUENCE [LARGE SCALE GENOMIC DNA]</scope>
    <source>
        <strain evidence="3">MN2024</strain>
        <tissue evidence="3">Gills</tissue>
    </source>
</reference>
<evidence type="ECO:0000256" key="1">
    <source>
        <dbReference type="SAM" id="Phobius"/>
    </source>
</evidence>
<comment type="caution">
    <text evidence="3">The sequence shown here is derived from an EMBL/GenBank/DDBJ whole genome shotgun (WGS) entry which is preliminary data.</text>
</comment>
<dbReference type="EMBL" id="JBJQND010000004">
    <property type="protein sequence ID" value="KAL3879445.1"/>
    <property type="molecule type" value="Genomic_DNA"/>
</dbReference>
<feature type="chain" id="PRO_5044879587" evidence="2">
    <location>
        <begin position="23"/>
        <end position="493"/>
    </location>
</feature>
<dbReference type="Proteomes" id="UP001634394">
    <property type="component" value="Unassembled WGS sequence"/>
</dbReference>
<evidence type="ECO:0000256" key="2">
    <source>
        <dbReference type="SAM" id="SignalP"/>
    </source>
</evidence>
<feature type="signal peptide" evidence="2">
    <location>
        <begin position="1"/>
        <end position="22"/>
    </location>
</feature>
<keyword evidence="1" id="KW-0472">Membrane</keyword>
<feature type="transmembrane region" description="Helical" evidence="1">
    <location>
        <begin position="349"/>
        <end position="370"/>
    </location>
</feature>
<keyword evidence="1" id="KW-1133">Transmembrane helix</keyword>
<protein>
    <submittedName>
        <fullName evidence="3">Uncharacterized protein</fullName>
    </submittedName>
</protein>
<accession>A0ABD3X3K7</accession>
<dbReference type="InterPro" id="IPR013783">
    <property type="entry name" value="Ig-like_fold"/>
</dbReference>
<dbReference type="InterPro" id="IPR036179">
    <property type="entry name" value="Ig-like_dom_sf"/>
</dbReference>